<dbReference type="EMBL" id="CP073754">
    <property type="protein sequence ID" value="QWF71764.1"/>
    <property type="molecule type" value="Genomic_DNA"/>
</dbReference>
<dbReference type="Pfam" id="PF08534">
    <property type="entry name" value="Redoxin"/>
    <property type="match status" value="1"/>
</dbReference>
<dbReference type="PANTHER" id="PTHR42852">
    <property type="entry name" value="THIOL:DISULFIDE INTERCHANGE PROTEIN DSBE"/>
    <property type="match status" value="1"/>
</dbReference>
<dbReference type="AlphaFoldDB" id="A0A975RAX6"/>
<sequence>MTKKTVIFLAIAALALLAGIFAQRIQQLSEQTAATAPPIEFSLPDIDDKPHAISEWRGKFLVVNFWASWCGPCIKEIPEFINMQTELQAQGVQFIGVAIEEKAAVLDYLARVHINYPILVAGEAGLSLAYRLGNIINAVPFSIIVNPTGQIIHHQPGELSKDKLLSVLAPLLNKPKAE</sequence>
<protein>
    <submittedName>
        <fullName evidence="2">TlpA family protein disulfide reductase</fullName>
    </submittedName>
</protein>
<evidence type="ECO:0000313" key="2">
    <source>
        <dbReference type="EMBL" id="QWF71764.1"/>
    </source>
</evidence>
<gene>
    <name evidence="2" type="ORF">KEF85_04615</name>
</gene>
<dbReference type="Proteomes" id="UP000676649">
    <property type="component" value="Chromosome"/>
</dbReference>
<dbReference type="InterPro" id="IPR050553">
    <property type="entry name" value="Thioredoxin_ResA/DsbE_sf"/>
</dbReference>
<organism evidence="2 3">
    <name type="scientific">Methylomonas paludis</name>
    <dbReference type="NCBI Taxonomy" id="1173101"/>
    <lineage>
        <taxon>Bacteria</taxon>
        <taxon>Pseudomonadati</taxon>
        <taxon>Pseudomonadota</taxon>
        <taxon>Gammaproteobacteria</taxon>
        <taxon>Methylococcales</taxon>
        <taxon>Methylococcaceae</taxon>
        <taxon>Methylomonas</taxon>
    </lineage>
</organism>
<dbReference type="InterPro" id="IPR036249">
    <property type="entry name" value="Thioredoxin-like_sf"/>
</dbReference>
<dbReference type="InterPro" id="IPR013740">
    <property type="entry name" value="Redoxin"/>
</dbReference>
<evidence type="ECO:0000313" key="3">
    <source>
        <dbReference type="Proteomes" id="UP000676649"/>
    </source>
</evidence>
<proteinExistence type="predicted"/>
<dbReference type="CDD" id="cd02966">
    <property type="entry name" value="TlpA_like_family"/>
    <property type="match status" value="1"/>
</dbReference>
<dbReference type="Gene3D" id="3.40.30.10">
    <property type="entry name" value="Glutaredoxin"/>
    <property type="match status" value="1"/>
</dbReference>
<dbReference type="PANTHER" id="PTHR42852:SF13">
    <property type="entry name" value="PROTEIN DIPZ"/>
    <property type="match status" value="1"/>
</dbReference>
<feature type="domain" description="Thioredoxin" evidence="1">
    <location>
        <begin position="30"/>
        <end position="173"/>
    </location>
</feature>
<dbReference type="RefSeq" id="WP_215583546.1">
    <property type="nucleotide sequence ID" value="NZ_CP073754.1"/>
</dbReference>
<dbReference type="GO" id="GO:0016491">
    <property type="term" value="F:oxidoreductase activity"/>
    <property type="evidence" value="ECO:0007669"/>
    <property type="project" value="InterPro"/>
</dbReference>
<evidence type="ECO:0000259" key="1">
    <source>
        <dbReference type="PROSITE" id="PS51352"/>
    </source>
</evidence>
<keyword evidence="3" id="KW-1185">Reference proteome</keyword>
<reference evidence="2" key="1">
    <citation type="submission" date="2021-04" db="EMBL/GenBank/DDBJ databases">
        <title>Draft genome sequence data of methanotrophic Methylovulum sp. strain S1L and Methylomonas sp. strain S2AM isolated from boreal lake water columns.</title>
        <authorList>
            <person name="Rissanen A.J."/>
            <person name="Mangayil R."/>
            <person name="Svenning M.M."/>
            <person name="Khanongnuch R."/>
        </authorList>
    </citation>
    <scope>NUCLEOTIDE SEQUENCE</scope>
    <source>
        <strain evidence="2">S2AM</strain>
    </source>
</reference>
<dbReference type="InterPro" id="IPR013766">
    <property type="entry name" value="Thioredoxin_domain"/>
</dbReference>
<dbReference type="PROSITE" id="PS51352">
    <property type="entry name" value="THIOREDOXIN_2"/>
    <property type="match status" value="1"/>
</dbReference>
<name>A0A975RAX6_9GAMM</name>
<dbReference type="KEGG" id="mpad:KEF85_04615"/>
<accession>A0A975RAX6</accession>
<dbReference type="SUPFAM" id="SSF52833">
    <property type="entry name" value="Thioredoxin-like"/>
    <property type="match status" value="1"/>
</dbReference>